<dbReference type="InterPro" id="IPR005031">
    <property type="entry name" value="COQ10_START"/>
</dbReference>
<dbReference type="EMBL" id="CP017599">
    <property type="protein sequence ID" value="AOW99470.1"/>
    <property type="molecule type" value="Genomic_DNA"/>
</dbReference>
<feature type="domain" description="Coenzyme Q-binding protein COQ10 START" evidence="1">
    <location>
        <begin position="10"/>
        <end position="127"/>
    </location>
</feature>
<gene>
    <name evidence="2" type="ORF">BJP34_08395</name>
</gene>
<dbReference type="Pfam" id="PF03364">
    <property type="entry name" value="Polyketide_cyc"/>
    <property type="match status" value="1"/>
</dbReference>
<dbReference type="Proteomes" id="UP000177870">
    <property type="component" value="Chromosome"/>
</dbReference>
<accession>A0A1D8TP85</accession>
<dbReference type="SUPFAM" id="SSF55961">
    <property type="entry name" value="Bet v1-like"/>
    <property type="match status" value="1"/>
</dbReference>
<dbReference type="STRING" id="1458985.BJP34_08395"/>
<sequence length="151" mass="17934">MLHFNYSTIINAPVEIVWNFHERDDILDLLTPPWQPIQVIRREGGLGIGAVSEFRIFLGLIPIQWIAVHTEYEQYRIFSDQQKEGPFDYWLHRHQFIPEDQKTRLTDSIEFALPGGSLVEEMFGWLVTLQLEQMFRYRHEVTQRECCKLVA</sequence>
<protein>
    <submittedName>
        <fullName evidence="2">Cyclase</fullName>
    </submittedName>
</protein>
<dbReference type="RefSeq" id="WP_070391953.1">
    <property type="nucleotide sequence ID" value="NZ_CP017599.1"/>
</dbReference>
<dbReference type="InterPro" id="IPR023393">
    <property type="entry name" value="START-like_dom_sf"/>
</dbReference>
<reference evidence="3" key="1">
    <citation type="submission" date="2016-10" db="EMBL/GenBank/DDBJ databases">
        <title>Comparative genomics uncovers the prolific and rare metabolic potential of the cyanobacterial genus Moorea.</title>
        <authorList>
            <person name="Leao T."/>
            <person name="Castelao G."/>
            <person name="Korobeynikov A."/>
            <person name="Monroe E.A."/>
            <person name="Podell S."/>
            <person name="Glukhov E."/>
            <person name="Allen E."/>
            <person name="Gerwick W.H."/>
            <person name="Gerwick L."/>
        </authorList>
    </citation>
    <scope>NUCLEOTIDE SEQUENCE [LARGE SCALE GENOMIC DNA]</scope>
    <source>
        <strain evidence="3">PAL-8-15-08-1</strain>
    </source>
</reference>
<dbReference type="CDD" id="cd07820">
    <property type="entry name" value="SRPBCC_3"/>
    <property type="match status" value="1"/>
</dbReference>
<dbReference type="OrthoDB" id="9801773at2"/>
<evidence type="ECO:0000259" key="1">
    <source>
        <dbReference type="Pfam" id="PF03364"/>
    </source>
</evidence>
<dbReference type="Gene3D" id="3.30.530.20">
    <property type="match status" value="1"/>
</dbReference>
<evidence type="ECO:0000313" key="2">
    <source>
        <dbReference type="EMBL" id="AOW99470.1"/>
    </source>
</evidence>
<dbReference type="AlphaFoldDB" id="A0A1D8TP85"/>
<dbReference type="KEGG" id="mpro:BJP34_08395"/>
<name>A0A1D8TP85_9CYAN</name>
<evidence type="ECO:0000313" key="3">
    <source>
        <dbReference type="Proteomes" id="UP000177870"/>
    </source>
</evidence>
<organism evidence="2 3">
    <name type="scientific">Moorena producens PAL-8-15-08-1</name>
    <dbReference type="NCBI Taxonomy" id="1458985"/>
    <lineage>
        <taxon>Bacteria</taxon>
        <taxon>Bacillati</taxon>
        <taxon>Cyanobacteriota</taxon>
        <taxon>Cyanophyceae</taxon>
        <taxon>Coleofasciculales</taxon>
        <taxon>Coleofasciculaceae</taxon>
        <taxon>Moorena</taxon>
    </lineage>
</organism>
<proteinExistence type="predicted"/>